<evidence type="ECO:0000313" key="4">
    <source>
        <dbReference type="Proteomes" id="UP001167160"/>
    </source>
</evidence>
<evidence type="ECO:0000256" key="1">
    <source>
        <dbReference type="SAM" id="MobiDB-lite"/>
    </source>
</evidence>
<keyword evidence="2" id="KW-0812">Transmembrane</keyword>
<gene>
    <name evidence="3" type="ORF">M1E25_13295</name>
</gene>
<dbReference type="Pfam" id="PF14012">
    <property type="entry name" value="DUF4229"/>
    <property type="match status" value="1"/>
</dbReference>
<feature type="region of interest" description="Disordered" evidence="1">
    <location>
        <begin position="82"/>
        <end position="103"/>
    </location>
</feature>
<keyword evidence="2" id="KW-0472">Membrane</keyword>
<sequence>MSLKTNATLRYTAMRLALFAACFLAVWGLTHFGLLPAGIGSANPLWVLLLALVISAPLSYVLLRGQRDAMSAQIAGRVDRAKERLSANRDQEDVADDAVRTRS</sequence>
<comment type="caution">
    <text evidence="3">The sequence shown here is derived from an EMBL/GenBank/DDBJ whole genome shotgun (WGS) entry which is preliminary data.</text>
</comment>
<dbReference type="Proteomes" id="UP001167160">
    <property type="component" value="Unassembled WGS sequence"/>
</dbReference>
<dbReference type="EMBL" id="JAMQGM010000028">
    <property type="protein sequence ID" value="MCM2578321.1"/>
    <property type="molecule type" value="Genomic_DNA"/>
</dbReference>
<keyword evidence="2" id="KW-1133">Transmembrane helix</keyword>
<accession>A0ABT0X712</accession>
<proteinExistence type="predicted"/>
<reference evidence="3" key="1">
    <citation type="journal article" date="2023" name="Int. J. Syst. Evol. Microbiol.">
        <title>Streptomyces meridianus sp. nov. isolated from brackish water of the Tagus estuary in Alcochete, Portugal.</title>
        <authorList>
            <person name="Santos J.D.N."/>
            <person name="Klimek D."/>
            <person name="Calusinska M."/>
            <person name="Lobo Da Cunha A."/>
            <person name="Catita J."/>
            <person name="Goncalves H."/>
            <person name="Gonzalez I."/>
            <person name="Reyes F."/>
            <person name="Lage O.M."/>
        </authorList>
    </citation>
    <scope>NUCLEOTIDE SEQUENCE</scope>
    <source>
        <strain evidence="3">MTZ3.1</strain>
    </source>
</reference>
<evidence type="ECO:0000313" key="3">
    <source>
        <dbReference type="EMBL" id="MCM2578321.1"/>
    </source>
</evidence>
<organism evidence="3 4">
    <name type="scientific">Streptomyces meridianus</name>
    <dbReference type="NCBI Taxonomy" id="2938945"/>
    <lineage>
        <taxon>Bacteria</taxon>
        <taxon>Bacillati</taxon>
        <taxon>Actinomycetota</taxon>
        <taxon>Actinomycetes</taxon>
        <taxon>Kitasatosporales</taxon>
        <taxon>Streptomycetaceae</taxon>
        <taxon>Streptomyces</taxon>
    </lineage>
</organism>
<protein>
    <submittedName>
        <fullName evidence="3">DUF4229 domain-containing protein</fullName>
    </submittedName>
</protein>
<keyword evidence="4" id="KW-1185">Reference proteome</keyword>
<dbReference type="RefSeq" id="WP_251414707.1">
    <property type="nucleotide sequence ID" value="NZ_JAMQGM010000028.1"/>
</dbReference>
<dbReference type="InterPro" id="IPR025323">
    <property type="entry name" value="DUF4229"/>
</dbReference>
<name>A0ABT0X712_9ACTN</name>
<evidence type="ECO:0000256" key="2">
    <source>
        <dbReference type="SAM" id="Phobius"/>
    </source>
</evidence>
<feature type="transmembrane region" description="Helical" evidence="2">
    <location>
        <begin position="44"/>
        <end position="63"/>
    </location>
</feature>